<evidence type="ECO:0000256" key="3">
    <source>
        <dbReference type="ARBA" id="ARBA00022679"/>
    </source>
</evidence>
<dbReference type="GO" id="GO:0070041">
    <property type="term" value="F:rRNA (uridine-C5-)-methyltransferase activity"/>
    <property type="evidence" value="ECO:0007669"/>
    <property type="project" value="TreeGrafter"/>
</dbReference>
<evidence type="ECO:0000313" key="9">
    <source>
        <dbReference type="Proteomes" id="UP000245461"/>
    </source>
</evidence>
<evidence type="ECO:0000256" key="6">
    <source>
        <dbReference type="PROSITE-ProRule" id="PRU01024"/>
    </source>
</evidence>
<comment type="caution">
    <text evidence="8">The sequence shown here is derived from an EMBL/GenBank/DDBJ whole genome shotgun (WGS) entry which is preliminary data.</text>
</comment>
<proteinExistence type="inferred from homology"/>
<keyword evidence="1" id="KW-0004">4Fe-4S</keyword>
<evidence type="ECO:0000256" key="4">
    <source>
        <dbReference type="ARBA" id="ARBA00022691"/>
    </source>
</evidence>
<dbReference type="Gene3D" id="2.40.50.1070">
    <property type="match status" value="1"/>
</dbReference>
<feature type="binding site" evidence="6">
    <location>
        <position position="245"/>
    </location>
    <ligand>
        <name>S-adenosyl-L-methionine</name>
        <dbReference type="ChEBI" id="CHEBI:59789"/>
    </ligand>
</feature>
<evidence type="ECO:0000313" key="8">
    <source>
        <dbReference type="EMBL" id="PWR24368.1"/>
    </source>
</evidence>
<dbReference type="PANTHER" id="PTHR11061:SF49">
    <property type="entry name" value="23S RRNA (URACIL(1939)-C(5))-METHYLTRANSFERASE RLMD"/>
    <property type="match status" value="1"/>
</dbReference>
<dbReference type="GO" id="GO:0051539">
    <property type="term" value="F:4 iron, 4 sulfur cluster binding"/>
    <property type="evidence" value="ECO:0007669"/>
    <property type="project" value="UniProtKB-KW"/>
</dbReference>
<dbReference type="AlphaFoldDB" id="A0A317EB94"/>
<dbReference type="InterPro" id="IPR012340">
    <property type="entry name" value="NA-bd_OB-fold"/>
</dbReference>
<dbReference type="GO" id="GO:0070475">
    <property type="term" value="P:rRNA base methylation"/>
    <property type="evidence" value="ECO:0007669"/>
    <property type="project" value="TreeGrafter"/>
</dbReference>
<feature type="binding site" evidence="6">
    <location>
        <position position="273"/>
    </location>
    <ligand>
        <name>S-adenosyl-L-methionine</name>
        <dbReference type="ChEBI" id="CHEBI:59789"/>
    </ligand>
</feature>
<evidence type="ECO:0000256" key="1">
    <source>
        <dbReference type="ARBA" id="ARBA00022485"/>
    </source>
</evidence>
<dbReference type="PANTHER" id="PTHR11061">
    <property type="entry name" value="RNA M5U METHYLTRANSFERASE"/>
    <property type="match status" value="1"/>
</dbReference>
<evidence type="ECO:0000256" key="5">
    <source>
        <dbReference type="ARBA" id="ARBA00023014"/>
    </source>
</evidence>
<dbReference type="PROSITE" id="PS51687">
    <property type="entry name" value="SAM_MT_RNA_M5U"/>
    <property type="match status" value="1"/>
</dbReference>
<dbReference type="EMBL" id="QGLE01000004">
    <property type="protein sequence ID" value="PWR24368.1"/>
    <property type="molecule type" value="Genomic_DNA"/>
</dbReference>
<keyword evidence="5" id="KW-0411">Iron-sulfur</keyword>
<feature type="binding site" evidence="6">
    <location>
        <position position="341"/>
    </location>
    <ligand>
        <name>S-adenosyl-L-methionine</name>
        <dbReference type="ChEBI" id="CHEBI:59789"/>
    </ligand>
</feature>
<evidence type="ECO:0000256" key="7">
    <source>
        <dbReference type="PROSITE-ProRule" id="PRU10015"/>
    </source>
</evidence>
<sequence>MPEMIEARVIRLGAQGDGVIEGPKGPLHVPFALPGELVRVMPEGKSAVLDTVLEPSPERVKPACAVFGRCGGCQLQHLAPEAIAAFKREGIRTALAHRGFDDVEVLPTKSLPPGERRRVKFAVLRVGKRIFFGFHERRAHRLVDIETCPAILPGLSRLIAPLRALAQRLPLEAATVTLLPGGTDLALDGAKIRLDLAAREALAEFSNTHDVARITAGGETVLERGAPTLAFGGTLVAPPPAGFLQPSASGEAALVEAVLARLGEGHRRAVDLFAGCGTFSLPLAKLMPVVAYEGDAAAVAALGRGWRQGRGLKHVEATRRDLYRRPVEAVEFDAGDVVVIDPPREGAEAQVRTLADSPVRRIVAVSCSPASFARDARILAEAGFRMGAVLPVDQFAWSSHIELVSHFER</sequence>
<feature type="active site" evidence="7">
    <location>
        <position position="367"/>
    </location>
</feature>
<comment type="similarity">
    <text evidence="6">Belongs to the class I-like SAM-binding methyltransferase superfamily. RNA M5U methyltransferase family.</text>
</comment>
<keyword evidence="1" id="KW-0479">Metal-binding</keyword>
<dbReference type="InterPro" id="IPR029063">
    <property type="entry name" value="SAM-dependent_MTases_sf"/>
</dbReference>
<keyword evidence="3 6" id="KW-0808">Transferase</keyword>
<organism evidence="8 9">
    <name type="scientific">Zavarzinia aquatilis</name>
    <dbReference type="NCBI Taxonomy" id="2211142"/>
    <lineage>
        <taxon>Bacteria</taxon>
        <taxon>Pseudomonadati</taxon>
        <taxon>Pseudomonadota</taxon>
        <taxon>Alphaproteobacteria</taxon>
        <taxon>Rhodospirillales</taxon>
        <taxon>Zavarziniaceae</taxon>
        <taxon>Zavarzinia</taxon>
    </lineage>
</organism>
<evidence type="ECO:0000256" key="2">
    <source>
        <dbReference type="ARBA" id="ARBA00022603"/>
    </source>
</evidence>
<keyword evidence="9" id="KW-1185">Reference proteome</keyword>
<keyword evidence="2 6" id="KW-0489">Methyltransferase</keyword>
<dbReference type="Gene3D" id="3.40.50.150">
    <property type="entry name" value="Vaccinia Virus protein VP39"/>
    <property type="match status" value="1"/>
</dbReference>
<keyword evidence="4 6" id="KW-0949">S-adenosyl-L-methionine</keyword>
<reference evidence="8 9" key="1">
    <citation type="submission" date="2018-05" db="EMBL/GenBank/DDBJ databases">
        <title>Zavarzinia sp. HR-AS.</title>
        <authorList>
            <person name="Lee Y."/>
            <person name="Jeon C.O."/>
        </authorList>
    </citation>
    <scope>NUCLEOTIDE SEQUENCE [LARGE SCALE GENOMIC DNA]</scope>
    <source>
        <strain evidence="8 9">HR-AS</strain>
    </source>
</reference>
<dbReference type="OrthoDB" id="9804590at2"/>
<dbReference type="InterPro" id="IPR010280">
    <property type="entry name" value="U5_MeTrfase_fam"/>
</dbReference>
<dbReference type="SUPFAM" id="SSF53335">
    <property type="entry name" value="S-adenosyl-L-methionine-dependent methyltransferases"/>
    <property type="match status" value="1"/>
</dbReference>
<dbReference type="Gene3D" id="2.40.50.140">
    <property type="entry name" value="Nucleic acid-binding proteins"/>
    <property type="match status" value="1"/>
</dbReference>
<feature type="binding site" evidence="6">
    <location>
        <position position="293"/>
    </location>
    <ligand>
        <name>S-adenosyl-L-methionine</name>
        <dbReference type="ChEBI" id="CHEBI:59789"/>
    </ligand>
</feature>
<protein>
    <submittedName>
        <fullName evidence="8">RNA methyltransferase</fullName>
    </submittedName>
</protein>
<accession>A0A317EB94</accession>
<feature type="active site" description="Nucleophile" evidence="6">
    <location>
        <position position="367"/>
    </location>
</feature>
<dbReference type="InterPro" id="IPR030390">
    <property type="entry name" value="MeTrfase_TrmA_AS"/>
</dbReference>
<dbReference type="PROSITE" id="PS01230">
    <property type="entry name" value="TRMA_1"/>
    <property type="match status" value="1"/>
</dbReference>
<keyword evidence="1" id="KW-0408">Iron</keyword>
<gene>
    <name evidence="8" type="ORF">DKG74_09685</name>
</gene>
<name>A0A317EB94_9PROT</name>
<dbReference type="Proteomes" id="UP000245461">
    <property type="component" value="Unassembled WGS sequence"/>
</dbReference>
<dbReference type="RefSeq" id="WP_109905132.1">
    <property type="nucleotide sequence ID" value="NZ_QGLE01000004.1"/>
</dbReference>